<dbReference type="EMBL" id="FNQB01000001">
    <property type="protein sequence ID" value="SDY90151.1"/>
    <property type="molecule type" value="Genomic_DNA"/>
</dbReference>
<dbReference type="Pfam" id="PF14339">
    <property type="entry name" value="DUF4394"/>
    <property type="match status" value="1"/>
</dbReference>
<gene>
    <name evidence="2" type="ORF">SAMN05421684_2186</name>
</gene>
<dbReference type="Proteomes" id="UP000199632">
    <property type="component" value="Unassembled WGS sequence"/>
</dbReference>
<sequence>MARSKRDRGRPERAASIGRVRGLQGDNRLIGIDYRVQNSRLYGVGNAGGVYLLSVGNATASKVSQLTVGLSGTSFGVDFNPAADRLRVISNTGQNLRHDVVGGTTTNDTTLTYPPTPGAAAGLTGAAYTNNDLNPDTGTVLYDIDTNLDQVALQSPANSGQLAFVGKLGVDAGIHAGFDIYSTLRGGKAVDLRGFAALNTQGRSSLYAISLTNGAAWRLGSFANGWTVTDLALPLNQ</sequence>
<evidence type="ECO:0000259" key="1">
    <source>
        <dbReference type="Pfam" id="PF14339"/>
    </source>
</evidence>
<feature type="domain" description="DUF4394" evidence="1">
    <location>
        <begin position="7"/>
        <end position="232"/>
    </location>
</feature>
<accession>A0A1H3NMM5</accession>
<proteinExistence type="predicted"/>
<dbReference type="OrthoDB" id="531718at2"/>
<dbReference type="AlphaFoldDB" id="A0A1H3NMM5"/>
<keyword evidence="3" id="KW-1185">Reference proteome</keyword>
<protein>
    <recommendedName>
        <fullName evidence="1">DUF4394 domain-containing protein</fullName>
    </recommendedName>
</protein>
<organism evidence="2 3">
    <name type="scientific">Asanoa ishikariensis</name>
    <dbReference type="NCBI Taxonomy" id="137265"/>
    <lineage>
        <taxon>Bacteria</taxon>
        <taxon>Bacillati</taxon>
        <taxon>Actinomycetota</taxon>
        <taxon>Actinomycetes</taxon>
        <taxon>Micromonosporales</taxon>
        <taxon>Micromonosporaceae</taxon>
        <taxon>Asanoa</taxon>
    </lineage>
</organism>
<dbReference type="RefSeq" id="WP_090789779.1">
    <property type="nucleotide sequence ID" value="NZ_FNQB01000001.1"/>
</dbReference>
<dbReference type="InterPro" id="IPR025507">
    <property type="entry name" value="DUF4394"/>
</dbReference>
<name>A0A1H3NMM5_9ACTN</name>
<evidence type="ECO:0000313" key="2">
    <source>
        <dbReference type="EMBL" id="SDY90151.1"/>
    </source>
</evidence>
<dbReference type="STRING" id="137265.SAMN05421684_2186"/>
<reference evidence="3" key="1">
    <citation type="submission" date="2016-10" db="EMBL/GenBank/DDBJ databases">
        <authorList>
            <person name="Varghese N."/>
            <person name="Submissions S."/>
        </authorList>
    </citation>
    <scope>NUCLEOTIDE SEQUENCE [LARGE SCALE GENOMIC DNA]</scope>
    <source>
        <strain evidence="3">DSM 44718</strain>
    </source>
</reference>
<evidence type="ECO:0000313" key="3">
    <source>
        <dbReference type="Proteomes" id="UP000199632"/>
    </source>
</evidence>